<evidence type="ECO:0000313" key="4">
    <source>
        <dbReference type="Proteomes" id="UP000474565"/>
    </source>
</evidence>
<evidence type="ECO:0000256" key="1">
    <source>
        <dbReference type="SAM" id="Coils"/>
    </source>
</evidence>
<accession>A0A6L8MPJ9</accession>
<feature type="region of interest" description="Disordered" evidence="2">
    <location>
        <begin position="117"/>
        <end position="179"/>
    </location>
</feature>
<gene>
    <name evidence="3" type="ORF">GTP44_12555</name>
</gene>
<dbReference type="EMBL" id="WWCP01000013">
    <property type="protein sequence ID" value="MYM82785.1"/>
    <property type="molecule type" value="Genomic_DNA"/>
</dbReference>
<keyword evidence="1" id="KW-0175">Coiled coil</keyword>
<evidence type="ECO:0000313" key="3">
    <source>
        <dbReference type="EMBL" id="MYM82785.1"/>
    </source>
</evidence>
<feature type="compositionally biased region" description="Low complexity" evidence="2">
    <location>
        <begin position="122"/>
        <end position="138"/>
    </location>
</feature>
<proteinExistence type="predicted"/>
<comment type="caution">
    <text evidence="3">The sequence shown here is derived from an EMBL/GenBank/DDBJ whole genome shotgun (WGS) entry which is preliminary data.</text>
</comment>
<sequence>MSDQAYSQDAIMLSITNNLSVSTDAYMDLLQKQTDTARKNAEVIDRLSTRADQDQKALARQRVEEIKKQIEALRKMLALFGGKDAKAVLQQLKQLASQLKQAAGVLKTAADTGFPDISAVPADEQGSAAAATSAGEPATDGHEEARQAYAEQQSSAEAEVAGAAMRGASDAAQRAEDAKQVEAVTQALKSLKAALERQVKKQDGRV</sequence>
<dbReference type="Proteomes" id="UP000474565">
    <property type="component" value="Unassembled WGS sequence"/>
</dbReference>
<feature type="coiled-coil region" evidence="1">
    <location>
        <begin position="56"/>
        <end position="102"/>
    </location>
</feature>
<dbReference type="AlphaFoldDB" id="A0A6L8MPJ9"/>
<feature type="compositionally biased region" description="Low complexity" evidence="2">
    <location>
        <begin position="147"/>
        <end position="172"/>
    </location>
</feature>
<evidence type="ECO:0000256" key="2">
    <source>
        <dbReference type="SAM" id="MobiDB-lite"/>
    </source>
</evidence>
<reference evidence="3 4" key="1">
    <citation type="submission" date="2019-12" db="EMBL/GenBank/DDBJ databases">
        <title>Novel species isolated from a subtropical stream in China.</title>
        <authorList>
            <person name="Lu H."/>
        </authorList>
    </citation>
    <scope>NUCLEOTIDE SEQUENCE [LARGE SCALE GENOMIC DNA]</scope>
    <source>
        <strain evidence="3 4">FT50W</strain>
    </source>
</reference>
<organism evidence="3 4">
    <name type="scientific">Duganella lactea</name>
    <dbReference type="NCBI Taxonomy" id="2692173"/>
    <lineage>
        <taxon>Bacteria</taxon>
        <taxon>Pseudomonadati</taxon>
        <taxon>Pseudomonadota</taxon>
        <taxon>Betaproteobacteria</taxon>
        <taxon>Burkholderiales</taxon>
        <taxon>Oxalobacteraceae</taxon>
        <taxon>Telluria group</taxon>
        <taxon>Duganella</taxon>
    </lineage>
</organism>
<name>A0A6L8MPJ9_9BURK</name>
<dbReference type="RefSeq" id="WP_161019706.1">
    <property type="nucleotide sequence ID" value="NZ_WWCP01000013.1"/>
</dbReference>
<protein>
    <submittedName>
        <fullName evidence="3">Uncharacterized protein</fullName>
    </submittedName>
</protein>